<accession>A0A0M3JBV7</accession>
<proteinExistence type="predicted"/>
<dbReference type="InterPro" id="IPR050440">
    <property type="entry name" value="Laminin/Netrin_ECM"/>
</dbReference>
<dbReference type="WBParaSite" id="ASIM_0000508501-mRNA-1">
    <property type="protein sequence ID" value="ASIM_0000508501-mRNA-1"/>
    <property type="gene ID" value="ASIM_0000508501"/>
</dbReference>
<keyword evidence="2" id="KW-0677">Repeat</keyword>
<keyword evidence="4" id="KW-0325">Glycoprotein</keyword>
<dbReference type="OrthoDB" id="5834015at2759"/>
<feature type="domain" description="Laminin EGF-like" evidence="7">
    <location>
        <begin position="61"/>
        <end position="107"/>
    </location>
</feature>
<feature type="disulfide bond" evidence="6">
    <location>
        <begin position="81"/>
        <end position="90"/>
    </location>
</feature>
<dbReference type="FunFam" id="2.10.25.10:FF:000067">
    <property type="entry name" value="Laminin subunit gamma 1"/>
    <property type="match status" value="1"/>
</dbReference>
<evidence type="ECO:0000256" key="2">
    <source>
        <dbReference type="ARBA" id="ARBA00022737"/>
    </source>
</evidence>
<keyword evidence="9" id="KW-1185">Reference proteome</keyword>
<dbReference type="GO" id="GO:0005604">
    <property type="term" value="C:basement membrane"/>
    <property type="evidence" value="ECO:0007669"/>
    <property type="project" value="TreeGrafter"/>
</dbReference>
<evidence type="ECO:0000256" key="1">
    <source>
        <dbReference type="ARBA" id="ARBA00022729"/>
    </source>
</evidence>
<dbReference type="InterPro" id="IPR002049">
    <property type="entry name" value="LE_dom"/>
</dbReference>
<dbReference type="GO" id="GO:0009888">
    <property type="term" value="P:tissue development"/>
    <property type="evidence" value="ECO:0007669"/>
    <property type="project" value="TreeGrafter"/>
</dbReference>
<sequence length="133" mass="14789">MLSACNCSHLSNRCYYDHDLFEKTGSGGHCVDCAGNTQGPHCEECAANNWRRRGEHYCVACNCNEIGSLTLQCDETGQCPCKPGVDGQFCDHCKNGFYEFSKTGCKSVHLSNHLINRSVLFRVYNSIMHVISV</sequence>
<evidence type="ECO:0000256" key="5">
    <source>
        <dbReference type="ARBA" id="ARBA00023292"/>
    </source>
</evidence>
<evidence type="ECO:0000313" key="10">
    <source>
        <dbReference type="WBParaSite" id="ASIM_0000508501-mRNA-1"/>
    </source>
</evidence>
<dbReference type="CDD" id="cd00055">
    <property type="entry name" value="EGF_Lam"/>
    <property type="match status" value="1"/>
</dbReference>
<dbReference type="EMBL" id="UYRR01009070">
    <property type="protein sequence ID" value="VDK24684.1"/>
    <property type="molecule type" value="Genomic_DNA"/>
</dbReference>
<comment type="caution">
    <text evidence="6">Lacks conserved residue(s) required for the propagation of feature annotation.</text>
</comment>
<evidence type="ECO:0000256" key="6">
    <source>
        <dbReference type="PROSITE-ProRule" id="PRU00460"/>
    </source>
</evidence>
<name>A0A0M3JBV7_ANISI</name>
<reference evidence="10" key="1">
    <citation type="submission" date="2017-02" db="UniProtKB">
        <authorList>
            <consortium name="WormBaseParasite"/>
        </authorList>
    </citation>
    <scope>IDENTIFICATION</scope>
</reference>
<dbReference type="SUPFAM" id="SSF57196">
    <property type="entry name" value="EGF/Laminin"/>
    <property type="match status" value="2"/>
</dbReference>
<dbReference type="GO" id="GO:0007411">
    <property type="term" value="P:axon guidance"/>
    <property type="evidence" value="ECO:0007669"/>
    <property type="project" value="TreeGrafter"/>
</dbReference>
<reference evidence="8 9" key="2">
    <citation type="submission" date="2018-11" db="EMBL/GenBank/DDBJ databases">
        <authorList>
            <consortium name="Pathogen Informatics"/>
        </authorList>
    </citation>
    <scope>NUCLEOTIDE SEQUENCE [LARGE SCALE GENOMIC DNA]</scope>
</reference>
<dbReference type="AlphaFoldDB" id="A0A0M3JBV7"/>
<evidence type="ECO:0000259" key="7">
    <source>
        <dbReference type="PROSITE" id="PS50027"/>
    </source>
</evidence>
<evidence type="ECO:0000313" key="8">
    <source>
        <dbReference type="EMBL" id="VDK24684.1"/>
    </source>
</evidence>
<dbReference type="Pfam" id="PF00053">
    <property type="entry name" value="EGF_laminin"/>
    <property type="match status" value="2"/>
</dbReference>
<keyword evidence="3 6" id="KW-1015">Disulfide bond</keyword>
<protein>
    <submittedName>
        <fullName evidence="10">Putative laminin gamma-1 chain (inferred by orthology to a S. mansoni protein)</fullName>
    </submittedName>
</protein>
<feature type="disulfide bond" evidence="6">
    <location>
        <begin position="61"/>
        <end position="73"/>
    </location>
</feature>
<dbReference type="PANTHER" id="PTHR10574:SF435">
    <property type="entry name" value="LAMININ SUBUNIT GAMMA-1"/>
    <property type="match status" value="1"/>
</dbReference>
<keyword evidence="1" id="KW-0732">Signal</keyword>
<dbReference type="PROSITE" id="PS01248">
    <property type="entry name" value="EGF_LAM_1"/>
    <property type="match status" value="2"/>
</dbReference>
<gene>
    <name evidence="8" type="ORF">ASIM_LOCUS4893</name>
</gene>
<dbReference type="PANTHER" id="PTHR10574">
    <property type="entry name" value="NETRIN/LAMININ-RELATED"/>
    <property type="match status" value="1"/>
</dbReference>
<dbReference type="Gene3D" id="2.10.25.10">
    <property type="entry name" value="Laminin"/>
    <property type="match status" value="2"/>
</dbReference>
<dbReference type="GO" id="GO:0009887">
    <property type="term" value="P:animal organ morphogenesis"/>
    <property type="evidence" value="ECO:0007669"/>
    <property type="project" value="TreeGrafter"/>
</dbReference>
<evidence type="ECO:0000256" key="3">
    <source>
        <dbReference type="ARBA" id="ARBA00023157"/>
    </source>
</evidence>
<dbReference type="PROSITE" id="PS50027">
    <property type="entry name" value="EGF_LAM_2"/>
    <property type="match status" value="1"/>
</dbReference>
<organism evidence="10">
    <name type="scientific">Anisakis simplex</name>
    <name type="common">Herring worm</name>
    <dbReference type="NCBI Taxonomy" id="6269"/>
    <lineage>
        <taxon>Eukaryota</taxon>
        <taxon>Metazoa</taxon>
        <taxon>Ecdysozoa</taxon>
        <taxon>Nematoda</taxon>
        <taxon>Chromadorea</taxon>
        <taxon>Rhabditida</taxon>
        <taxon>Spirurina</taxon>
        <taxon>Ascaridomorpha</taxon>
        <taxon>Ascaridoidea</taxon>
        <taxon>Anisakidae</taxon>
        <taxon>Anisakis</taxon>
        <taxon>Anisakis simplex complex</taxon>
    </lineage>
</organism>
<evidence type="ECO:0000256" key="4">
    <source>
        <dbReference type="ARBA" id="ARBA00023180"/>
    </source>
</evidence>
<evidence type="ECO:0000313" key="9">
    <source>
        <dbReference type="Proteomes" id="UP000267096"/>
    </source>
</evidence>
<dbReference type="Proteomes" id="UP000267096">
    <property type="component" value="Unassembled WGS sequence"/>
</dbReference>
<dbReference type="SMART" id="SM00180">
    <property type="entry name" value="EGF_Lam"/>
    <property type="match status" value="2"/>
</dbReference>
<keyword evidence="5 6" id="KW-0424">Laminin EGF-like domain</keyword>